<feature type="compositionally biased region" description="Basic and acidic residues" evidence="1">
    <location>
        <begin position="192"/>
        <end position="210"/>
    </location>
</feature>
<keyword evidence="2" id="KW-0472">Membrane</keyword>
<keyword evidence="4" id="KW-1185">Reference proteome</keyword>
<gene>
    <name evidence="3" type="ordered locus">Olsu_0615</name>
</gene>
<evidence type="ECO:0008006" key="5">
    <source>
        <dbReference type="Google" id="ProtNLM"/>
    </source>
</evidence>
<feature type="transmembrane region" description="Helical" evidence="2">
    <location>
        <begin position="7"/>
        <end position="29"/>
    </location>
</feature>
<evidence type="ECO:0000313" key="4">
    <source>
        <dbReference type="Proteomes" id="UP000000333"/>
    </source>
</evidence>
<organism evidence="3 4">
    <name type="scientific">Olsenella uli (strain ATCC 49627 / DSM 7084 / CCUG 31166 / CIP 109912 / JCM 12494 / LMG 11480 / NCIMB 702895 / VPI D76D-27C)</name>
    <name type="common">Lactobacillus uli</name>
    <dbReference type="NCBI Taxonomy" id="633147"/>
    <lineage>
        <taxon>Bacteria</taxon>
        <taxon>Bacillati</taxon>
        <taxon>Actinomycetota</taxon>
        <taxon>Coriobacteriia</taxon>
        <taxon>Coriobacteriales</taxon>
        <taxon>Atopobiaceae</taxon>
        <taxon>Olsenella</taxon>
    </lineage>
</organism>
<accession>E1QZB6</accession>
<feature type="transmembrane region" description="Helical" evidence="2">
    <location>
        <begin position="44"/>
        <end position="64"/>
    </location>
</feature>
<protein>
    <recommendedName>
        <fullName evidence="5">Alkaline shock response membrane anchor protein AmaP</fullName>
    </recommendedName>
</protein>
<dbReference type="STRING" id="633147.Olsu_0615"/>
<proteinExistence type="predicted"/>
<evidence type="ECO:0000256" key="2">
    <source>
        <dbReference type="SAM" id="Phobius"/>
    </source>
</evidence>
<evidence type="ECO:0000313" key="3">
    <source>
        <dbReference type="EMBL" id="ADK67730.1"/>
    </source>
</evidence>
<name>E1QZB6_OLSUV</name>
<dbReference type="GeneID" id="78513185"/>
<dbReference type="RefSeq" id="WP_013251482.1">
    <property type="nucleotide sequence ID" value="NC_014363.1"/>
</dbReference>
<keyword evidence="2" id="KW-1133">Transmembrane helix</keyword>
<reference evidence="3 4" key="1">
    <citation type="journal article" date="2010" name="Stand. Genomic Sci.">
        <title>Complete genome sequence of Olsenella uli type strain (VPI D76D-27C).</title>
        <authorList>
            <person name="Goker M."/>
            <person name="Held B."/>
            <person name="Lucas S."/>
            <person name="Nolan M."/>
            <person name="Yasawong M."/>
            <person name="Glavina Del Rio T."/>
            <person name="Tice H."/>
            <person name="Cheng J.F."/>
            <person name="Bruce D."/>
            <person name="Detter J.C."/>
            <person name="Tapia R."/>
            <person name="Han C."/>
            <person name="Goodwin L."/>
            <person name="Pitluck S."/>
            <person name="Liolios K."/>
            <person name="Ivanova N."/>
            <person name="Mavromatis K."/>
            <person name="Mikhailova N."/>
            <person name="Pati A."/>
            <person name="Chen A."/>
            <person name="Palaniappan K."/>
            <person name="Land M."/>
            <person name="Hauser L."/>
            <person name="Chang Y.J."/>
            <person name="Jeffries C.D."/>
            <person name="Rohde M."/>
            <person name="Sikorski J."/>
            <person name="Pukall R."/>
            <person name="Woyke T."/>
            <person name="Bristow J."/>
            <person name="Eisen J.A."/>
            <person name="Markowitz V."/>
            <person name="Hugenholtz P."/>
            <person name="Kyrpides N.C."/>
            <person name="Klenk H.P."/>
            <person name="Lapidus A."/>
        </authorList>
    </citation>
    <scope>NUCLEOTIDE SEQUENCE [LARGE SCALE GENOMIC DNA]</scope>
    <source>
        <strain evidence="4">ATCC 49627 / DSM 7084 / CIP 109912 / JCM 12494 / NCIMB 702895 / VPI D76D-27C</strain>
    </source>
</reference>
<dbReference type="Proteomes" id="UP000000333">
    <property type="component" value="Chromosome"/>
</dbReference>
<keyword evidence="2" id="KW-0812">Transmembrane</keyword>
<dbReference type="EMBL" id="CP002106">
    <property type="protein sequence ID" value="ADK67730.1"/>
    <property type="molecule type" value="Genomic_DNA"/>
</dbReference>
<dbReference type="OrthoDB" id="3186513at2"/>
<dbReference type="HOGENOM" id="CLU_092696_0_0_11"/>
<dbReference type="AlphaFoldDB" id="E1QZB6"/>
<sequence length="251" mass="26690">MNFLKRVCLFVFGLAGLLALVALVLPWFGPWTREATALLGVDEYYLVVECLTLVAAIGLVVCLLRSIFVRNRKVMVVSKVGSDLITVTRDAISSQAVHIIEDGGMFKAKGVGVSLRRRGRVRVSVRVQPARTADVVSSGQELHAALVEGLETVCGDNVDCVSIEFVRAAEYVAPEAEGAGTEGSPAYGDMPADEHGALPSEAAREVRPGREAAPASVDTFADARTTDTDDAGITVPMAHYSADAGQPMEEE</sequence>
<dbReference type="NCBIfam" id="NF033218">
    <property type="entry name" value="anchor_AmaP"/>
    <property type="match status" value="1"/>
</dbReference>
<evidence type="ECO:0000256" key="1">
    <source>
        <dbReference type="SAM" id="MobiDB-lite"/>
    </source>
</evidence>
<dbReference type="KEGG" id="ols:Olsu_0615"/>
<feature type="region of interest" description="Disordered" evidence="1">
    <location>
        <begin position="176"/>
        <end position="233"/>
    </location>
</feature>
<dbReference type="eggNOG" id="ENOG50341G9">
    <property type="taxonomic scope" value="Bacteria"/>
</dbReference>
<dbReference type="PATRIC" id="fig|633147.7.peg.937"/>